<sequence>MGITVRELLEHPELKTRLVAGAAGLDRVITWAHVCELEDPTVWLSGGELVMTVGIGIPRDEAGQVAYIERLARARLSGLMICEGMRAPALSDAMLETADRLAVPVLLAAYDVPFVAVSRVVADANLGDEHERLRRTVQIYEVARLVVHGTAEDAELRGRLERILAARLIVLDLVLGQELLPVTVPEPEFLRAVRRAVERYPEGQLPAVVQLPELASGAIALPVPTRGRTFLVVVPKDRRRGHDVVVLRHVATVVALALERKAVERERQRRLAGELLAQLVDQRLNPDLAHELLLREHGFPEPPYAIAAVPELAVRLEELHTMLEGQFVPHAVIRRDGYFLVLLPDSSDALEVMRALATDRAIGWSDPIRSLSRIPVAVVEARWAAHVQERGLQRYAAVRGGALGWPLSLEAAQELVARVVAPVQAYDATHGTALLPSLRTFLACNGSWSETARRLSIHRQTLLYRLRRVEMLTGLRVDRLDDLATLWLAMRAAQILGADASNSAPQGSVVD</sequence>
<dbReference type="HOGENOM" id="CLU_017436_4_1_0"/>
<dbReference type="Gene3D" id="1.10.10.2840">
    <property type="entry name" value="PucR C-terminal helix-turn-helix domain"/>
    <property type="match status" value="1"/>
</dbReference>
<dbReference type="InterPro" id="IPR009057">
    <property type="entry name" value="Homeodomain-like_sf"/>
</dbReference>
<keyword evidence="4" id="KW-1185">Reference proteome</keyword>
<dbReference type="Pfam" id="PF13556">
    <property type="entry name" value="HTH_30"/>
    <property type="match status" value="1"/>
</dbReference>
<dbReference type="InterPro" id="IPR025736">
    <property type="entry name" value="PucR_C-HTH_dom"/>
</dbReference>
<dbReference type="eggNOG" id="COG2508">
    <property type="taxonomic scope" value="Bacteria"/>
</dbReference>
<dbReference type="RefSeq" id="WP_012641539.1">
    <property type="nucleotide sequence ID" value="NC_011959.1"/>
</dbReference>
<dbReference type="OrthoDB" id="143422at2"/>
<dbReference type="STRING" id="309801.trd_0125"/>
<evidence type="ECO:0000259" key="2">
    <source>
        <dbReference type="Pfam" id="PF13556"/>
    </source>
</evidence>
<gene>
    <name evidence="3" type="ordered locus">trd_0125</name>
</gene>
<evidence type="ECO:0000313" key="4">
    <source>
        <dbReference type="Proteomes" id="UP000000447"/>
    </source>
</evidence>
<evidence type="ECO:0000313" key="3">
    <source>
        <dbReference type="EMBL" id="ACM05043.1"/>
    </source>
</evidence>
<name>B9KXD9_THERP</name>
<dbReference type="PANTHER" id="PTHR33744">
    <property type="entry name" value="CARBOHYDRATE DIACID REGULATOR"/>
    <property type="match status" value="1"/>
</dbReference>
<protein>
    <submittedName>
        <fullName evidence="3">Helix-turn-helix, Fis-type</fullName>
    </submittedName>
</protein>
<accession>B9KXD9</accession>
<organism evidence="3 4">
    <name type="scientific">Thermomicrobium roseum (strain ATCC 27502 / DSM 5159 / P-2)</name>
    <dbReference type="NCBI Taxonomy" id="309801"/>
    <lineage>
        <taxon>Bacteria</taxon>
        <taxon>Pseudomonadati</taxon>
        <taxon>Thermomicrobiota</taxon>
        <taxon>Thermomicrobia</taxon>
        <taxon>Thermomicrobiales</taxon>
        <taxon>Thermomicrobiaceae</taxon>
        <taxon>Thermomicrobium</taxon>
    </lineage>
</organism>
<dbReference type="SUPFAM" id="SSF46689">
    <property type="entry name" value="Homeodomain-like"/>
    <property type="match status" value="1"/>
</dbReference>
<proteinExistence type="predicted"/>
<dbReference type="AlphaFoldDB" id="B9KXD9"/>
<dbReference type="Pfam" id="PF07905">
    <property type="entry name" value="PucR"/>
    <property type="match status" value="1"/>
</dbReference>
<reference evidence="3 4" key="1">
    <citation type="journal article" date="2009" name="PLoS ONE">
        <title>Complete genome sequence of the aerobic CO-oxidizing thermophile Thermomicrobium roseum.</title>
        <authorList>
            <person name="Wu D."/>
            <person name="Raymond J."/>
            <person name="Wu M."/>
            <person name="Chatterji S."/>
            <person name="Ren Q."/>
            <person name="Graham J.E."/>
            <person name="Bryant D.A."/>
            <person name="Robb F."/>
            <person name="Colman A."/>
            <person name="Tallon L.J."/>
            <person name="Badger J.H."/>
            <person name="Madupu R."/>
            <person name="Ward N.L."/>
            <person name="Eisen J.A."/>
        </authorList>
    </citation>
    <scope>NUCLEOTIDE SEQUENCE [LARGE SCALE GENOMIC DNA]</scope>
    <source>
        <strain evidence="4">ATCC 27502 / DSM 5159 / P-2</strain>
    </source>
</reference>
<dbReference type="PANTHER" id="PTHR33744:SF1">
    <property type="entry name" value="DNA-BINDING TRANSCRIPTIONAL ACTIVATOR ADER"/>
    <property type="match status" value="1"/>
</dbReference>
<dbReference type="InterPro" id="IPR012914">
    <property type="entry name" value="PucR_dom"/>
</dbReference>
<dbReference type="InterPro" id="IPR051448">
    <property type="entry name" value="CdaR-like_regulators"/>
</dbReference>
<dbReference type="KEGG" id="tro:trd_0125"/>
<dbReference type="InterPro" id="IPR042070">
    <property type="entry name" value="PucR_C-HTH_sf"/>
</dbReference>
<feature type="domain" description="PucR C-terminal helix-turn-helix" evidence="2">
    <location>
        <begin position="434"/>
        <end position="492"/>
    </location>
</feature>
<dbReference type="EMBL" id="CP001275">
    <property type="protein sequence ID" value="ACM05043.1"/>
    <property type="molecule type" value="Genomic_DNA"/>
</dbReference>
<feature type="domain" description="Purine catabolism PurC-like" evidence="1">
    <location>
        <begin position="7"/>
        <end position="123"/>
    </location>
</feature>
<dbReference type="Proteomes" id="UP000000447">
    <property type="component" value="Chromosome"/>
</dbReference>
<evidence type="ECO:0000259" key="1">
    <source>
        <dbReference type="Pfam" id="PF07905"/>
    </source>
</evidence>